<organism evidence="1 2">
    <name type="scientific">Lentinula aciculospora</name>
    <dbReference type="NCBI Taxonomy" id="153920"/>
    <lineage>
        <taxon>Eukaryota</taxon>
        <taxon>Fungi</taxon>
        <taxon>Dikarya</taxon>
        <taxon>Basidiomycota</taxon>
        <taxon>Agaricomycotina</taxon>
        <taxon>Agaricomycetes</taxon>
        <taxon>Agaricomycetidae</taxon>
        <taxon>Agaricales</taxon>
        <taxon>Marasmiineae</taxon>
        <taxon>Omphalotaceae</taxon>
        <taxon>Lentinula</taxon>
    </lineage>
</organism>
<proteinExistence type="predicted"/>
<dbReference type="AlphaFoldDB" id="A0A9W9A7M0"/>
<dbReference type="EMBL" id="JAOTPV010000014">
    <property type="protein sequence ID" value="KAJ4475476.1"/>
    <property type="molecule type" value="Genomic_DNA"/>
</dbReference>
<evidence type="ECO:0000313" key="2">
    <source>
        <dbReference type="Proteomes" id="UP001150266"/>
    </source>
</evidence>
<comment type="caution">
    <text evidence="1">The sequence shown here is derived from an EMBL/GenBank/DDBJ whole genome shotgun (WGS) entry which is preliminary data.</text>
</comment>
<dbReference type="Proteomes" id="UP001150266">
    <property type="component" value="Unassembled WGS sequence"/>
</dbReference>
<sequence length="126" mass="14314">MLYFVLVFSCSFVRSFSVFCCLVPSFCLSFFICITTPKLTLSTIRSALSSHHIHRLGTSRNKTLTYNNYLLALKQLNNGVDWVKGYEWEGEMPFHSLHTQFPTPTPFFFPLAVPSFPFSLAAAVSM</sequence>
<accession>A0A9W9A7M0</accession>
<keyword evidence="2" id="KW-1185">Reference proteome</keyword>
<protein>
    <submittedName>
        <fullName evidence="1">Uncharacterized protein</fullName>
    </submittedName>
</protein>
<reference evidence="1" key="1">
    <citation type="submission" date="2022-08" db="EMBL/GenBank/DDBJ databases">
        <title>A Global Phylogenomic Analysis of the Shiitake Genus Lentinula.</title>
        <authorList>
            <consortium name="DOE Joint Genome Institute"/>
            <person name="Sierra-Patev S."/>
            <person name="Min B."/>
            <person name="Naranjo-Ortiz M."/>
            <person name="Looney B."/>
            <person name="Konkel Z."/>
            <person name="Slot J.C."/>
            <person name="Sakamoto Y."/>
            <person name="Steenwyk J.L."/>
            <person name="Rokas A."/>
            <person name="Carro J."/>
            <person name="Camarero S."/>
            <person name="Ferreira P."/>
            <person name="Molpeceres G."/>
            <person name="Ruiz-Duenas F.J."/>
            <person name="Serrano A."/>
            <person name="Henrissat B."/>
            <person name="Drula E."/>
            <person name="Hughes K.W."/>
            <person name="Mata J.L."/>
            <person name="Ishikawa N.K."/>
            <person name="Vargas-Isla R."/>
            <person name="Ushijima S."/>
            <person name="Smith C.A."/>
            <person name="Ahrendt S."/>
            <person name="Andreopoulos W."/>
            <person name="He G."/>
            <person name="Labutti K."/>
            <person name="Lipzen A."/>
            <person name="Ng V."/>
            <person name="Riley R."/>
            <person name="Sandor L."/>
            <person name="Barry K."/>
            <person name="Martinez A.T."/>
            <person name="Xiao Y."/>
            <person name="Gibbons J.G."/>
            <person name="Terashima K."/>
            <person name="Grigoriev I.V."/>
            <person name="Hibbett D.S."/>
        </authorList>
    </citation>
    <scope>NUCLEOTIDE SEQUENCE</scope>
    <source>
        <strain evidence="1">JLM2183</strain>
    </source>
</reference>
<name>A0A9W9A7M0_9AGAR</name>
<gene>
    <name evidence="1" type="ORF">J3R30DRAFT_3499524</name>
</gene>
<evidence type="ECO:0000313" key="1">
    <source>
        <dbReference type="EMBL" id="KAJ4475476.1"/>
    </source>
</evidence>